<proteinExistence type="predicted"/>
<dbReference type="HOGENOM" id="CLU_000384_6_6_1"/>
<gene>
    <name evidence="2" type="ORF">BN946_scf184892.g1</name>
</gene>
<dbReference type="SUPFAM" id="SSF54160">
    <property type="entry name" value="Chromo domain-like"/>
    <property type="match status" value="1"/>
</dbReference>
<comment type="caution">
    <text evidence="2">The sequence shown here is derived from an EMBL/GenBank/DDBJ whole genome shotgun (WGS) entry which is preliminary data.</text>
</comment>
<dbReference type="AlphaFoldDB" id="A0A060SV39"/>
<dbReference type="OrthoDB" id="2630497at2759"/>
<feature type="domain" description="Chromo" evidence="1">
    <location>
        <begin position="82"/>
        <end position="115"/>
    </location>
</feature>
<keyword evidence="3" id="KW-1185">Reference proteome</keyword>
<dbReference type="InterPro" id="IPR016197">
    <property type="entry name" value="Chromo-like_dom_sf"/>
</dbReference>
<dbReference type="PROSITE" id="PS50013">
    <property type="entry name" value="CHROMO_2"/>
    <property type="match status" value="1"/>
</dbReference>
<reference evidence="2" key="1">
    <citation type="submission" date="2014-01" db="EMBL/GenBank/DDBJ databases">
        <title>The genome of the white-rot fungus Pycnoporus cinnabarinus: a basidiomycete model with a versatile arsenal for lignocellulosic biomass breakdown.</title>
        <authorList>
            <person name="Levasseur A."/>
            <person name="Lomascolo A."/>
            <person name="Ruiz-Duenas F.J."/>
            <person name="Uzan E."/>
            <person name="Piumi F."/>
            <person name="Kues U."/>
            <person name="Ram A.F.J."/>
            <person name="Murat C."/>
            <person name="Haon M."/>
            <person name="Benoit I."/>
            <person name="Arfi Y."/>
            <person name="Chevret D."/>
            <person name="Drula E."/>
            <person name="Kwon M.J."/>
            <person name="Gouret P."/>
            <person name="Lesage-Meessen L."/>
            <person name="Lombard V."/>
            <person name="Mariette J."/>
            <person name="Noirot C."/>
            <person name="Park J."/>
            <person name="Patyshakuliyeva A."/>
            <person name="Wieneger R.A.B."/>
            <person name="Wosten H.A.B."/>
            <person name="Martin F."/>
            <person name="Coutinho P.M."/>
            <person name="de Vries R."/>
            <person name="Martinez A.T."/>
            <person name="Klopp C."/>
            <person name="Pontarotti P."/>
            <person name="Henrissat B."/>
            <person name="Record E."/>
        </authorList>
    </citation>
    <scope>NUCLEOTIDE SEQUENCE [LARGE SCALE GENOMIC DNA]</scope>
    <source>
        <strain evidence="2">BRFM137</strain>
    </source>
</reference>
<organism evidence="2 3">
    <name type="scientific">Pycnoporus cinnabarinus</name>
    <name type="common">Cinnabar-red polypore</name>
    <name type="synonym">Trametes cinnabarina</name>
    <dbReference type="NCBI Taxonomy" id="5643"/>
    <lineage>
        <taxon>Eukaryota</taxon>
        <taxon>Fungi</taxon>
        <taxon>Dikarya</taxon>
        <taxon>Basidiomycota</taxon>
        <taxon>Agaricomycotina</taxon>
        <taxon>Agaricomycetes</taxon>
        <taxon>Polyporales</taxon>
        <taxon>Polyporaceae</taxon>
        <taxon>Trametes</taxon>
    </lineage>
</organism>
<evidence type="ECO:0000313" key="2">
    <source>
        <dbReference type="EMBL" id="CDO78250.1"/>
    </source>
</evidence>
<evidence type="ECO:0000313" key="3">
    <source>
        <dbReference type="Proteomes" id="UP000029665"/>
    </source>
</evidence>
<dbReference type="GO" id="GO:0006338">
    <property type="term" value="P:chromatin remodeling"/>
    <property type="evidence" value="ECO:0007669"/>
    <property type="project" value="UniProtKB-ARBA"/>
</dbReference>
<protein>
    <recommendedName>
        <fullName evidence="1">Chromo domain-containing protein</fullName>
    </recommendedName>
</protein>
<dbReference type="EMBL" id="CCBP010000758">
    <property type="protein sequence ID" value="CDO78250.1"/>
    <property type="molecule type" value="Genomic_DNA"/>
</dbReference>
<dbReference type="Proteomes" id="UP000029665">
    <property type="component" value="Unassembled WGS sequence"/>
</dbReference>
<sequence length="156" mass="17700">MESVEQFVERMKEIQEEASAAIAIAQDAMKRQPSGRTGGELPARWRRIHPVFNEVLLTPAHAPEFPNQVRDLPVPDLVAPGLQPEEILDSKLAAGTIFYYVKWKNRTRAEATWEPRTPKLTTLTADFHRRFPAALCLPFICIPPPRRFVDSQGREG</sequence>
<accession>A0A060SV39</accession>
<dbReference type="InterPro" id="IPR023780">
    <property type="entry name" value="Chromo_domain"/>
</dbReference>
<evidence type="ECO:0000259" key="1">
    <source>
        <dbReference type="PROSITE" id="PS50013"/>
    </source>
</evidence>
<name>A0A060SV39_PYCCI</name>
<dbReference type="InterPro" id="IPR000953">
    <property type="entry name" value="Chromo/chromo_shadow_dom"/>
</dbReference>
<dbReference type="CDD" id="cd00024">
    <property type="entry name" value="CD_CSD"/>
    <property type="match status" value="1"/>
</dbReference>
<dbReference type="Pfam" id="PF00385">
    <property type="entry name" value="Chromo"/>
    <property type="match status" value="1"/>
</dbReference>
<dbReference type="Gene3D" id="2.40.50.40">
    <property type="match status" value="1"/>
</dbReference>